<reference evidence="1" key="2">
    <citation type="submission" date="2020-06" db="EMBL/GenBank/DDBJ databases">
        <title>Helianthus annuus Genome sequencing and assembly Release 2.</title>
        <authorList>
            <person name="Gouzy J."/>
            <person name="Langlade N."/>
            <person name="Munos S."/>
        </authorList>
    </citation>
    <scope>NUCLEOTIDE SEQUENCE</scope>
    <source>
        <tissue evidence="1">Leaves</tissue>
    </source>
</reference>
<comment type="caution">
    <text evidence="1">The sequence shown here is derived from an EMBL/GenBank/DDBJ whole genome shotgun (WGS) entry which is preliminary data.</text>
</comment>
<name>A0A9K3N6T8_HELAN</name>
<accession>A0A9K3N6T8</accession>
<evidence type="ECO:0000313" key="1">
    <source>
        <dbReference type="EMBL" id="KAF5789004.1"/>
    </source>
</evidence>
<dbReference type="Proteomes" id="UP000215914">
    <property type="component" value="Unassembled WGS sequence"/>
</dbReference>
<organism evidence="1 2">
    <name type="scientific">Helianthus annuus</name>
    <name type="common">Common sunflower</name>
    <dbReference type="NCBI Taxonomy" id="4232"/>
    <lineage>
        <taxon>Eukaryota</taxon>
        <taxon>Viridiplantae</taxon>
        <taxon>Streptophyta</taxon>
        <taxon>Embryophyta</taxon>
        <taxon>Tracheophyta</taxon>
        <taxon>Spermatophyta</taxon>
        <taxon>Magnoliopsida</taxon>
        <taxon>eudicotyledons</taxon>
        <taxon>Gunneridae</taxon>
        <taxon>Pentapetalae</taxon>
        <taxon>asterids</taxon>
        <taxon>campanulids</taxon>
        <taxon>Asterales</taxon>
        <taxon>Asteraceae</taxon>
        <taxon>Asteroideae</taxon>
        <taxon>Heliantheae alliance</taxon>
        <taxon>Heliantheae</taxon>
        <taxon>Helianthus</taxon>
    </lineage>
</organism>
<dbReference type="Gramene" id="mRNA:HanXRQr2_Chr09g0365771">
    <property type="protein sequence ID" value="CDS:HanXRQr2_Chr09g0365771.1"/>
    <property type="gene ID" value="HanXRQr2_Chr09g0365771"/>
</dbReference>
<evidence type="ECO:0000313" key="2">
    <source>
        <dbReference type="Proteomes" id="UP000215914"/>
    </source>
</evidence>
<dbReference type="EMBL" id="MNCJ02000324">
    <property type="protein sequence ID" value="KAF5789004.1"/>
    <property type="molecule type" value="Genomic_DNA"/>
</dbReference>
<dbReference type="AlphaFoldDB" id="A0A9K3N6T8"/>
<sequence>MKKDLNQKIEYRYVNLKKYRIRILFKQKIPIGLLKAFPSSLGSCCIDSKGAKEKPHSDPTDSLQAVTIVLPFRLIFNTHFQHTSPSDDSHPMIDYELSNIGFPSTNFIL</sequence>
<reference evidence="1" key="1">
    <citation type="journal article" date="2017" name="Nature">
        <title>The sunflower genome provides insights into oil metabolism, flowering and Asterid evolution.</title>
        <authorList>
            <person name="Badouin H."/>
            <person name="Gouzy J."/>
            <person name="Grassa C.J."/>
            <person name="Murat F."/>
            <person name="Staton S.E."/>
            <person name="Cottret L."/>
            <person name="Lelandais-Briere C."/>
            <person name="Owens G.L."/>
            <person name="Carrere S."/>
            <person name="Mayjonade B."/>
            <person name="Legrand L."/>
            <person name="Gill N."/>
            <person name="Kane N.C."/>
            <person name="Bowers J.E."/>
            <person name="Hubner S."/>
            <person name="Bellec A."/>
            <person name="Berard A."/>
            <person name="Berges H."/>
            <person name="Blanchet N."/>
            <person name="Boniface M.C."/>
            <person name="Brunel D."/>
            <person name="Catrice O."/>
            <person name="Chaidir N."/>
            <person name="Claudel C."/>
            <person name="Donnadieu C."/>
            <person name="Faraut T."/>
            <person name="Fievet G."/>
            <person name="Helmstetter N."/>
            <person name="King M."/>
            <person name="Knapp S.J."/>
            <person name="Lai Z."/>
            <person name="Le Paslier M.C."/>
            <person name="Lippi Y."/>
            <person name="Lorenzon L."/>
            <person name="Mandel J.R."/>
            <person name="Marage G."/>
            <person name="Marchand G."/>
            <person name="Marquand E."/>
            <person name="Bret-Mestries E."/>
            <person name="Morien E."/>
            <person name="Nambeesan S."/>
            <person name="Nguyen T."/>
            <person name="Pegot-Espagnet P."/>
            <person name="Pouilly N."/>
            <person name="Raftis F."/>
            <person name="Sallet E."/>
            <person name="Schiex T."/>
            <person name="Thomas J."/>
            <person name="Vandecasteele C."/>
            <person name="Vares D."/>
            <person name="Vear F."/>
            <person name="Vautrin S."/>
            <person name="Crespi M."/>
            <person name="Mangin B."/>
            <person name="Burke J.M."/>
            <person name="Salse J."/>
            <person name="Munos S."/>
            <person name="Vincourt P."/>
            <person name="Rieseberg L.H."/>
            <person name="Langlade N.B."/>
        </authorList>
    </citation>
    <scope>NUCLEOTIDE SEQUENCE</scope>
    <source>
        <tissue evidence="1">Leaves</tissue>
    </source>
</reference>
<proteinExistence type="predicted"/>
<keyword evidence="2" id="KW-1185">Reference proteome</keyword>
<protein>
    <submittedName>
        <fullName evidence="1">Uncharacterized protein</fullName>
    </submittedName>
</protein>
<gene>
    <name evidence="1" type="ORF">HanXRQr2_Chr09g0365771</name>
</gene>